<accession>A0A0V0HXZ7</accession>
<reference evidence="1" key="1">
    <citation type="submission" date="2015-12" db="EMBL/GenBank/DDBJ databases">
        <title>Gene expression during late stages of embryo sac development: a critical building block for successful pollen-pistil interactions.</title>
        <authorList>
            <person name="Liu Y."/>
            <person name="Joly V."/>
            <person name="Sabar M."/>
            <person name="Matton D.P."/>
        </authorList>
    </citation>
    <scope>NUCLEOTIDE SEQUENCE</scope>
</reference>
<dbReference type="AlphaFoldDB" id="A0A0V0HXZ7"/>
<proteinExistence type="predicted"/>
<evidence type="ECO:0000313" key="1">
    <source>
        <dbReference type="EMBL" id="JAP25215.1"/>
    </source>
</evidence>
<name>A0A0V0HXZ7_SOLCH</name>
<sequence>MAVNPSTPCSNILGILRATINNILINCIAIDLPHLNINDQKIHIMTKSKQPLLYPLNQSWIQTKRILPPIPLIPLDRLVERATSIYVMLPIPNTNPSSWVSKTTL</sequence>
<protein>
    <submittedName>
        <fullName evidence="1">Putative ovule protein</fullName>
    </submittedName>
</protein>
<dbReference type="EMBL" id="GEDG01013531">
    <property type="protein sequence ID" value="JAP25215.1"/>
    <property type="molecule type" value="Transcribed_RNA"/>
</dbReference>
<organism evidence="1">
    <name type="scientific">Solanum chacoense</name>
    <name type="common">Chaco potato</name>
    <dbReference type="NCBI Taxonomy" id="4108"/>
    <lineage>
        <taxon>Eukaryota</taxon>
        <taxon>Viridiplantae</taxon>
        <taxon>Streptophyta</taxon>
        <taxon>Embryophyta</taxon>
        <taxon>Tracheophyta</taxon>
        <taxon>Spermatophyta</taxon>
        <taxon>Magnoliopsida</taxon>
        <taxon>eudicotyledons</taxon>
        <taxon>Gunneridae</taxon>
        <taxon>Pentapetalae</taxon>
        <taxon>asterids</taxon>
        <taxon>lamiids</taxon>
        <taxon>Solanales</taxon>
        <taxon>Solanaceae</taxon>
        <taxon>Solanoideae</taxon>
        <taxon>Solaneae</taxon>
        <taxon>Solanum</taxon>
    </lineage>
</organism>